<protein>
    <submittedName>
        <fullName evidence="1">Uncharacterized protein</fullName>
    </submittedName>
</protein>
<gene>
    <name evidence="1" type="ORF">BDV95DRAFT_599866</name>
</gene>
<dbReference type="AlphaFoldDB" id="A0A7C8MEM0"/>
<accession>A0A7C8MEM0</accession>
<name>A0A7C8MEM0_9PLEO</name>
<dbReference type="OrthoDB" id="4500473at2759"/>
<evidence type="ECO:0000313" key="2">
    <source>
        <dbReference type="Proteomes" id="UP000481861"/>
    </source>
</evidence>
<organism evidence="1 2">
    <name type="scientific">Massariosphaeria phaeospora</name>
    <dbReference type="NCBI Taxonomy" id="100035"/>
    <lineage>
        <taxon>Eukaryota</taxon>
        <taxon>Fungi</taxon>
        <taxon>Dikarya</taxon>
        <taxon>Ascomycota</taxon>
        <taxon>Pezizomycotina</taxon>
        <taxon>Dothideomycetes</taxon>
        <taxon>Pleosporomycetidae</taxon>
        <taxon>Pleosporales</taxon>
        <taxon>Pleosporales incertae sedis</taxon>
        <taxon>Massariosphaeria</taxon>
    </lineage>
</organism>
<proteinExistence type="predicted"/>
<reference evidence="1 2" key="1">
    <citation type="submission" date="2020-01" db="EMBL/GenBank/DDBJ databases">
        <authorList>
            <consortium name="DOE Joint Genome Institute"/>
            <person name="Haridas S."/>
            <person name="Albert R."/>
            <person name="Binder M."/>
            <person name="Bloem J."/>
            <person name="Labutti K."/>
            <person name="Salamov A."/>
            <person name="Andreopoulos B."/>
            <person name="Baker S.E."/>
            <person name="Barry K."/>
            <person name="Bills G."/>
            <person name="Bluhm B.H."/>
            <person name="Cannon C."/>
            <person name="Castanera R."/>
            <person name="Culley D.E."/>
            <person name="Daum C."/>
            <person name="Ezra D."/>
            <person name="Gonzalez J.B."/>
            <person name="Henrissat B."/>
            <person name="Kuo A."/>
            <person name="Liang C."/>
            <person name="Lipzen A."/>
            <person name="Lutzoni F."/>
            <person name="Magnuson J."/>
            <person name="Mondo S."/>
            <person name="Nolan M."/>
            <person name="Ohm R."/>
            <person name="Pangilinan J."/>
            <person name="Park H.-J.H."/>
            <person name="Ramirez L."/>
            <person name="Alfaro M."/>
            <person name="Sun H."/>
            <person name="Tritt A."/>
            <person name="Yoshinaga Y."/>
            <person name="Zwiers L.-H.L."/>
            <person name="Turgeon B.G."/>
            <person name="Goodwin S.B."/>
            <person name="Spatafora J.W."/>
            <person name="Crous P.W."/>
            <person name="Grigoriev I.V."/>
        </authorList>
    </citation>
    <scope>NUCLEOTIDE SEQUENCE [LARGE SCALE GENOMIC DNA]</scope>
    <source>
        <strain evidence="1 2">CBS 611.86</strain>
    </source>
</reference>
<comment type="caution">
    <text evidence="1">The sequence shown here is derived from an EMBL/GenBank/DDBJ whole genome shotgun (WGS) entry which is preliminary data.</text>
</comment>
<sequence length="292" mass="31865">MHAPKAYFLLPNTDIVPNTLIHLGQIVTALREPHRPLSPPLQPTPQTYTTQKENFTLSTQSHQKANVALLAQFLAQLGSPVSGNVSVEHEKGDATQWNINELQTTFIEPTNEYIERSIQRPEVQAALQGKLVGNAVYIITGLKIARGASYARATGRSCRVSSGISIDASALAGVPVSAGPEVGTQASKHESEACGLCSDVVWAVRMRKIHLSFWDKEMVLKDVFGGELCSYGDVAPRRDAIERTAGDDVASRKEVENADLEEDDLGVRYTPRGFRTTAAEDEFGEACAVFWQ</sequence>
<dbReference type="EMBL" id="JAADJZ010000035">
    <property type="protein sequence ID" value="KAF2865205.1"/>
    <property type="molecule type" value="Genomic_DNA"/>
</dbReference>
<evidence type="ECO:0000313" key="1">
    <source>
        <dbReference type="EMBL" id="KAF2865205.1"/>
    </source>
</evidence>
<dbReference type="Proteomes" id="UP000481861">
    <property type="component" value="Unassembled WGS sequence"/>
</dbReference>
<keyword evidence="2" id="KW-1185">Reference proteome</keyword>